<feature type="domain" description="ARID" evidence="2">
    <location>
        <begin position="387"/>
        <end position="479"/>
    </location>
</feature>
<feature type="compositionally biased region" description="Basic and acidic residues" evidence="1">
    <location>
        <begin position="975"/>
        <end position="992"/>
    </location>
</feature>
<dbReference type="SMART" id="SM00501">
    <property type="entry name" value="BRIGHT"/>
    <property type="match status" value="1"/>
</dbReference>
<feature type="compositionally biased region" description="Basic and acidic residues" evidence="1">
    <location>
        <begin position="598"/>
        <end position="617"/>
    </location>
</feature>
<dbReference type="PROSITE" id="PS51011">
    <property type="entry name" value="ARID"/>
    <property type="match status" value="1"/>
</dbReference>
<evidence type="ECO:0000259" key="2">
    <source>
        <dbReference type="PROSITE" id="PS51011"/>
    </source>
</evidence>
<dbReference type="InterPro" id="IPR001606">
    <property type="entry name" value="ARID_dom"/>
</dbReference>
<evidence type="ECO:0000313" key="4">
    <source>
        <dbReference type="Proteomes" id="UP000003163"/>
    </source>
</evidence>
<dbReference type="EMBL" id="AFBI03000009">
    <property type="protein sequence ID" value="EJW05119.1"/>
    <property type="molecule type" value="Genomic_DNA"/>
</dbReference>
<dbReference type="VEuPathDB" id="MicrosporidiaDB:EDEG_00789"/>
<reference evidence="4" key="2">
    <citation type="submission" date="2015-07" db="EMBL/GenBank/DDBJ databases">
        <title>Contrasting host-pathogen interactions and genome evolution in two generalist and specialist microsporidian pathogens of mosquitoes.</title>
        <authorList>
            <consortium name="The Broad Institute Genomics Platform"/>
            <consortium name="The Broad Institute Genome Sequencing Center for Infectious Disease"/>
            <person name="Cuomo C.A."/>
            <person name="Sanscrainte N.D."/>
            <person name="Goldberg J.M."/>
            <person name="Heiman D."/>
            <person name="Young S."/>
            <person name="Zeng Q."/>
            <person name="Becnel J.J."/>
            <person name="Birren B.W."/>
        </authorList>
    </citation>
    <scope>NUCLEOTIDE SEQUENCE [LARGE SCALE GENOMIC DNA]</scope>
    <source>
        <strain evidence="4">USNM 41457</strain>
    </source>
</reference>
<dbReference type="OrthoDB" id="10068428at2759"/>
<dbReference type="STRING" id="1003232.J9DCB0"/>
<dbReference type="SUPFAM" id="SSF46774">
    <property type="entry name" value="ARID-like"/>
    <property type="match status" value="1"/>
</dbReference>
<organism evidence="3 4">
    <name type="scientific">Edhazardia aedis (strain USNM 41457)</name>
    <name type="common">Microsporidian parasite</name>
    <dbReference type="NCBI Taxonomy" id="1003232"/>
    <lineage>
        <taxon>Eukaryota</taxon>
        <taxon>Fungi</taxon>
        <taxon>Fungi incertae sedis</taxon>
        <taxon>Microsporidia</taxon>
        <taxon>Edhazardia</taxon>
    </lineage>
</organism>
<name>J9DCB0_EDHAE</name>
<protein>
    <recommendedName>
        <fullName evidence="2">ARID domain-containing protein</fullName>
    </recommendedName>
</protein>
<proteinExistence type="predicted"/>
<dbReference type="AlphaFoldDB" id="J9DCB0"/>
<dbReference type="HOGENOM" id="CLU_269805_0_0_1"/>
<feature type="region of interest" description="Disordered" evidence="1">
    <location>
        <begin position="966"/>
        <end position="997"/>
    </location>
</feature>
<sequence length="1210" mass="144009">MGENRSLNNALKKENDFEKLDRHYESSIYNIRENSYLQDQDYEFIKDCNAVIKEMPEEKNYKTILKNSLPDFKPQNEQRIFYACINDNIYPGKKPFESTVPIRYTSYDHGYPFYENKNQKFYRNQLFDKHCFSHKLNTFDDLQKQKNLNGTGMDDKYDMQMIFSKHELDFPKNDIFSNHNKKNSNVLHTLNIKNEYVDFQHKYTHNIHPKMDNHSHHLISYPTKNTFYYNCPSDSVFPSQAKSYNYYINQICKHDPSSIYSDVIYINHYYFLRQRKNLSPIVVKTVDIKDDFYVVKTENNDIIYAKKGELINFDPYNAFFRHLMTIPDFRSDSCIKRVLSILGYNNVDCIMKQEIGKDLFDSDLSEEEFYKVYREYLIKELNEIGDYYEVIGHDKLLFDSDEKKIKSVDSLKRITVPGTKKLTLYSLYSKVCKDGGMDRVTYFQDWKKLFYESICKTNCSYTSRTFYKKRLYEFEIYRKNLNKADHTKYKYNIGDKVYIEVDQIKYYCVVRLQRNRGINQYYVQYYGWPKEFNEWHCEDVLVKYEGNLTNAHKKKRITRSSKANHLIKDPLTWEKHSHNKKSDDKRRQSGVDLSCTKAESDDLHKNYEKEDSCDDKSGSANEGFRSLIETPNGSTDLIIKSENEKSNELTSNETKNDLGKIALLDVKSVQDFIKPESNNKMSFFEENRNDKIEEEQKNNFFDVSERKYSGTINFDHQNKSPDYKNDPSLFLDGKSNVVIASDKISTTIDEVCSEINKQRFRKNSNQDQITYQRSNYENIMQYKNFKHHENIPSEIIHNESTTRSNFNENYATYTDQKKRMNSTDCNKKFYFYRMSYENNSDLNVINEKNPNPTNMYFKTKKICLSPIKNENNNFYYDIEADGYKNCAKYQNNYKISPLHCLKTNLEPINNLESSYCDDLQNSYANLKIINNFKKASYKNDSEYEENRKFFKNNELSLKFDTNEVFDTSNSQKNDTSSDKNIEKHPQERDFDIGKTSNNDFEFHSQRYKPIILDNSKNDLEIESNNTSITYIEKNTENKLLDFSQDPKIHLSLNSQEIQIIHFLDNLNKEFIKNFRNIHFPIKEQIKISNIQKNNKTIEDSSYNLIKTVKEEEDIKTEKMKKREAARISEARLKQKMNRIHEEMCGESKFDSSDTYIKNKRPKNANFKMNMENKPSKGTLRKSKFYKSLFRNGLNEWNYMFGSMYRDIPPK</sequence>
<feature type="region of interest" description="Disordered" evidence="1">
    <location>
        <begin position="568"/>
        <end position="629"/>
    </location>
</feature>
<dbReference type="Gene3D" id="1.10.150.60">
    <property type="entry name" value="ARID DNA-binding domain"/>
    <property type="match status" value="1"/>
</dbReference>
<dbReference type="InterPro" id="IPR036431">
    <property type="entry name" value="ARID_dom_sf"/>
</dbReference>
<evidence type="ECO:0000313" key="3">
    <source>
        <dbReference type="EMBL" id="EJW05119.1"/>
    </source>
</evidence>
<reference evidence="3 4" key="1">
    <citation type="submission" date="2011-08" db="EMBL/GenBank/DDBJ databases">
        <authorList>
            <person name="Liu Z.J."/>
            <person name="Shi F.L."/>
            <person name="Lu J.Q."/>
            <person name="Li M."/>
            <person name="Wang Z.L."/>
        </authorList>
    </citation>
    <scope>NUCLEOTIDE SEQUENCE [LARGE SCALE GENOMIC DNA]</scope>
    <source>
        <strain evidence="3 4">USNM 41457</strain>
    </source>
</reference>
<comment type="caution">
    <text evidence="3">The sequence shown here is derived from an EMBL/GenBank/DDBJ whole genome shotgun (WGS) entry which is preliminary data.</text>
</comment>
<accession>J9DCB0</accession>
<dbReference type="Proteomes" id="UP000003163">
    <property type="component" value="Unassembled WGS sequence"/>
</dbReference>
<evidence type="ECO:0000256" key="1">
    <source>
        <dbReference type="SAM" id="MobiDB-lite"/>
    </source>
</evidence>
<keyword evidence="4" id="KW-1185">Reference proteome</keyword>
<gene>
    <name evidence="3" type="ORF">EDEG_00789</name>
</gene>
<dbReference type="GO" id="GO:0003677">
    <property type="term" value="F:DNA binding"/>
    <property type="evidence" value="ECO:0007669"/>
    <property type="project" value="InterPro"/>
</dbReference>
<feature type="compositionally biased region" description="Basic and acidic residues" evidence="1">
    <location>
        <begin position="568"/>
        <end position="589"/>
    </location>
</feature>
<dbReference type="InParanoid" id="J9DCB0"/>
<dbReference type="CDD" id="cd16100">
    <property type="entry name" value="ARID"/>
    <property type="match status" value="1"/>
</dbReference>
<dbReference type="Pfam" id="PF01388">
    <property type="entry name" value="ARID"/>
    <property type="match status" value="1"/>
</dbReference>